<organism evidence="1 2">
    <name type="scientific">Eumeta variegata</name>
    <name type="common">Bagworm moth</name>
    <name type="synonym">Eumeta japonica</name>
    <dbReference type="NCBI Taxonomy" id="151549"/>
    <lineage>
        <taxon>Eukaryota</taxon>
        <taxon>Metazoa</taxon>
        <taxon>Ecdysozoa</taxon>
        <taxon>Arthropoda</taxon>
        <taxon>Hexapoda</taxon>
        <taxon>Insecta</taxon>
        <taxon>Pterygota</taxon>
        <taxon>Neoptera</taxon>
        <taxon>Endopterygota</taxon>
        <taxon>Lepidoptera</taxon>
        <taxon>Glossata</taxon>
        <taxon>Ditrysia</taxon>
        <taxon>Tineoidea</taxon>
        <taxon>Psychidae</taxon>
        <taxon>Oiketicinae</taxon>
        <taxon>Eumeta</taxon>
    </lineage>
</organism>
<dbReference type="Proteomes" id="UP000299102">
    <property type="component" value="Unassembled WGS sequence"/>
</dbReference>
<proteinExistence type="predicted"/>
<gene>
    <name evidence="1" type="ORF">EVAR_82209_1</name>
</gene>
<keyword evidence="2" id="KW-1185">Reference proteome</keyword>
<sequence length="83" mass="9348">MEIMKPDLTEDIVQVDDETISTQESLFQASNDSLFQAEYATISTLFSMPIRLTLDRGDDPETDRDLSKVLMLVPCSSSQRCNT</sequence>
<name>A0A4C1W5M8_EUMVA</name>
<reference evidence="1 2" key="1">
    <citation type="journal article" date="2019" name="Commun. Biol.">
        <title>The bagworm genome reveals a unique fibroin gene that provides high tensile strength.</title>
        <authorList>
            <person name="Kono N."/>
            <person name="Nakamura H."/>
            <person name="Ohtoshi R."/>
            <person name="Tomita M."/>
            <person name="Numata K."/>
            <person name="Arakawa K."/>
        </authorList>
    </citation>
    <scope>NUCLEOTIDE SEQUENCE [LARGE SCALE GENOMIC DNA]</scope>
</reference>
<comment type="caution">
    <text evidence="1">The sequence shown here is derived from an EMBL/GenBank/DDBJ whole genome shotgun (WGS) entry which is preliminary data.</text>
</comment>
<evidence type="ECO:0000313" key="2">
    <source>
        <dbReference type="Proteomes" id="UP000299102"/>
    </source>
</evidence>
<dbReference type="EMBL" id="BGZK01000479">
    <property type="protein sequence ID" value="GBP46210.1"/>
    <property type="molecule type" value="Genomic_DNA"/>
</dbReference>
<evidence type="ECO:0000313" key="1">
    <source>
        <dbReference type="EMBL" id="GBP46210.1"/>
    </source>
</evidence>
<protein>
    <submittedName>
        <fullName evidence="1">Uncharacterized protein</fullName>
    </submittedName>
</protein>
<accession>A0A4C1W5M8</accession>
<dbReference type="AlphaFoldDB" id="A0A4C1W5M8"/>